<dbReference type="GO" id="GO:0003964">
    <property type="term" value="F:RNA-directed DNA polymerase activity"/>
    <property type="evidence" value="ECO:0007669"/>
    <property type="project" value="UniProtKB-KW"/>
</dbReference>
<comment type="caution">
    <text evidence="2">The sequence shown here is derived from an EMBL/GenBank/DDBJ whole genome shotgun (WGS) entry which is preliminary data.</text>
</comment>
<dbReference type="InterPro" id="IPR026960">
    <property type="entry name" value="RVT-Znf"/>
</dbReference>
<keyword evidence="2" id="KW-0808">Transferase</keyword>
<evidence type="ECO:0000259" key="1">
    <source>
        <dbReference type="Pfam" id="PF13966"/>
    </source>
</evidence>
<protein>
    <submittedName>
        <fullName evidence="2">RNA-directed DNA polymerase (Reverse transcriptase)-related family protein</fullName>
    </submittedName>
</protein>
<dbReference type="Pfam" id="PF13966">
    <property type="entry name" value="zf-RVT"/>
    <property type="match status" value="1"/>
</dbReference>
<dbReference type="PANTHER" id="PTHR33116:SF78">
    <property type="entry name" value="OS12G0587133 PROTEIN"/>
    <property type="match status" value="1"/>
</dbReference>
<dbReference type="EMBL" id="JAMFTS010000002">
    <property type="protein sequence ID" value="KAJ4798556.1"/>
    <property type="molecule type" value="Genomic_DNA"/>
</dbReference>
<keyword evidence="2" id="KW-0548">Nucleotidyltransferase</keyword>
<sequence>MTVFKLPTWVVKAIDKLRRNFLWGRSTGTGTGIPLLAWDRVCLPKQLGGMGVLNLKLLNTSLLLKWLWRLFDQPNSQWAILTKSLFTSRTNVSPLSWTARGSFFWRDLMTFRHLFSISTTFNLGDGKDALFWFSDWGSGYLRFFDSKPPPYKSNLTVFQVLQQLPSSLQAPWNVDVHNAILYLSTRTASNTWDICSWKWNSSGCFTVKSAYNTLVSTGKTKFLGTSIWKVKIPPSIQIFTFLVFHNRLLTQDALVKRNIFVQPGCSLCSSTSLETANHIFCSCPYTLDLWSRVHSLYPSILYQNHTDCKQLITEALHNVNINKKDPKAVLTITVLWALWLERNNRIFRGAARNTVALLHWVNSQQEMFLKHC</sequence>
<dbReference type="AlphaFoldDB" id="A0AAV8G575"/>
<keyword evidence="3" id="KW-1185">Reference proteome</keyword>
<dbReference type="Proteomes" id="UP001140206">
    <property type="component" value="Chromosome 2"/>
</dbReference>
<reference evidence="2" key="1">
    <citation type="submission" date="2022-08" db="EMBL/GenBank/DDBJ databases">
        <authorList>
            <person name="Marques A."/>
        </authorList>
    </citation>
    <scope>NUCLEOTIDE SEQUENCE</scope>
    <source>
        <strain evidence="2">RhyPub2mFocal</strain>
        <tissue evidence="2">Leaves</tissue>
    </source>
</reference>
<keyword evidence="2" id="KW-0695">RNA-directed DNA polymerase</keyword>
<proteinExistence type="predicted"/>
<accession>A0AAV8G575</accession>
<dbReference type="PANTHER" id="PTHR33116">
    <property type="entry name" value="REVERSE TRANSCRIPTASE ZINC-BINDING DOMAIN-CONTAINING PROTEIN-RELATED-RELATED"/>
    <property type="match status" value="1"/>
</dbReference>
<evidence type="ECO:0000313" key="2">
    <source>
        <dbReference type="EMBL" id="KAJ4798556.1"/>
    </source>
</evidence>
<gene>
    <name evidence="2" type="ORF">LUZ62_049802</name>
</gene>
<feature type="domain" description="Reverse transcriptase zinc-binding" evidence="1">
    <location>
        <begin position="205"/>
        <end position="290"/>
    </location>
</feature>
<evidence type="ECO:0000313" key="3">
    <source>
        <dbReference type="Proteomes" id="UP001140206"/>
    </source>
</evidence>
<organism evidence="2 3">
    <name type="scientific">Rhynchospora pubera</name>
    <dbReference type="NCBI Taxonomy" id="906938"/>
    <lineage>
        <taxon>Eukaryota</taxon>
        <taxon>Viridiplantae</taxon>
        <taxon>Streptophyta</taxon>
        <taxon>Embryophyta</taxon>
        <taxon>Tracheophyta</taxon>
        <taxon>Spermatophyta</taxon>
        <taxon>Magnoliopsida</taxon>
        <taxon>Liliopsida</taxon>
        <taxon>Poales</taxon>
        <taxon>Cyperaceae</taxon>
        <taxon>Cyperoideae</taxon>
        <taxon>Rhynchosporeae</taxon>
        <taxon>Rhynchospora</taxon>
    </lineage>
</organism>
<name>A0AAV8G575_9POAL</name>